<accession>A0ABZ0UAL6</accession>
<dbReference type="Proteomes" id="UP001325248">
    <property type="component" value="Chromosome"/>
</dbReference>
<dbReference type="EMBL" id="CP136422">
    <property type="protein sequence ID" value="WPX72306.1"/>
    <property type="molecule type" value="Genomic_DNA"/>
</dbReference>
<reference evidence="1" key="1">
    <citation type="submission" date="2023-10" db="EMBL/GenBank/DDBJ databases">
        <title>Genome sequence of Blautia coccoides DSM 935.</title>
        <authorList>
            <person name="Boeer T."/>
            <person name="Bengelsdorf F.R."/>
            <person name="Daniel R."/>
            <person name="Poehlein A."/>
        </authorList>
    </citation>
    <scope>NUCLEOTIDE SEQUENCE [LARGE SCALE GENOMIC DNA]</scope>
    <source>
        <strain evidence="1">DSM 935</strain>
    </source>
</reference>
<evidence type="ECO:0000313" key="2">
    <source>
        <dbReference type="Proteomes" id="UP001325248"/>
    </source>
</evidence>
<evidence type="ECO:0000313" key="1">
    <source>
        <dbReference type="EMBL" id="WPX72306.1"/>
    </source>
</evidence>
<dbReference type="InterPro" id="IPR016177">
    <property type="entry name" value="DNA-bd_dom_sf"/>
</dbReference>
<proteinExistence type="predicted"/>
<dbReference type="SUPFAM" id="SSF54171">
    <property type="entry name" value="DNA-binding domain"/>
    <property type="match status" value="1"/>
</dbReference>
<protein>
    <recommendedName>
        <fullName evidence="3">AP2 domain-containing protein</fullName>
    </recommendedName>
</protein>
<evidence type="ECO:0008006" key="3">
    <source>
        <dbReference type="Google" id="ProtNLM"/>
    </source>
</evidence>
<sequence>MSKENLKGMIFGDLEVLEEIKERERGYAVWKCRCKLCGGEIHVSSKKLKRLTVTNCGCVSKDTAKNGPIAEDLTGRHFGEWKVLNRAPNRNGRVMWNCRCSCGTLRIISAHDLKAGKTQSCRSKVHAKLHNRKDLTNREFGRLKALYPTEARDKKGSIYWHCIRSCKRELDVTEDALVHGRYRSCGCLRDEIQKNIKNTLHRIDGTCVEVLEKRKSRKDNTSGFRGVYKDKQGKYRVDIGFKRRSYYLGKFESFQEAVEVRLEAEHLVHDGFVKAYKLWQEKNTENPGWGKSHPLIFEVEKVNGSLEVFTNLRELDDGCEFLEKPVWQGRCLSDTIPVVETAAESNRILGLRLVRIKNCQKGAVQY</sequence>
<organism evidence="1 2">
    <name type="scientific">Blautia producta</name>
    <dbReference type="NCBI Taxonomy" id="33035"/>
    <lineage>
        <taxon>Bacteria</taxon>
        <taxon>Bacillati</taxon>
        <taxon>Bacillota</taxon>
        <taxon>Clostridia</taxon>
        <taxon>Lachnospirales</taxon>
        <taxon>Lachnospiraceae</taxon>
        <taxon>Blautia</taxon>
    </lineage>
</organism>
<name>A0ABZ0UAL6_9FIRM</name>
<keyword evidence="2" id="KW-1185">Reference proteome</keyword>
<gene>
    <name evidence="1" type="ORF">BLCOC_06420</name>
</gene>